<evidence type="ECO:0000256" key="1">
    <source>
        <dbReference type="SAM" id="SignalP"/>
    </source>
</evidence>
<proteinExistence type="predicted"/>
<evidence type="ECO:0008006" key="4">
    <source>
        <dbReference type="Google" id="ProtNLM"/>
    </source>
</evidence>
<sequence>MLKNKISIVLIALSLLGGMSSLAQNNTNSPYSRYGYGILEDNAVGANRGMGGVGYGFQSGRQINIKNPASYAAMDSLTFLFDIGVSLQNTWMKENSLKESEVNGNLDYVALQFPLGRHMAGSAGLTPFSSVGYSFGGSIPNGSYTQVGEGGISQAFIGLSGHIYKGLYLGANVSYLFGNIEHTTTLLPTDNTIGSIFLKKLHVSDFRVEFGLQYTHNINKKNRITVGAVYTPEKKLLGRTYTYEEIYSTTSGSTSISRSDSSSIKSRYSLPTSIGAGFTYVWDERLTVGADVTFQDWSSVRYDGVKDSLNNRLKVAIGAEFLPNPMSGNYMKRMRYRLGAFYNHSYLKVKGCDIDEYGITCGFGFPVRRDKSILNLSLEYLNRQSTPTSFIRENFLRVSLSLTFNELWFFKRKFE</sequence>
<dbReference type="SUPFAM" id="SSF56935">
    <property type="entry name" value="Porins"/>
    <property type="match status" value="1"/>
</dbReference>
<dbReference type="Gene3D" id="2.40.160.60">
    <property type="entry name" value="Outer membrane protein transport protein (OMPP1/FadL/TodX)"/>
    <property type="match status" value="1"/>
</dbReference>
<evidence type="ECO:0000313" key="3">
    <source>
        <dbReference type="Proteomes" id="UP000269493"/>
    </source>
</evidence>
<evidence type="ECO:0000313" key="2">
    <source>
        <dbReference type="EMBL" id="RKT50578.1"/>
    </source>
</evidence>
<dbReference type="EMBL" id="RBXN01000007">
    <property type="protein sequence ID" value="RKT50578.1"/>
    <property type="molecule type" value="Genomic_DNA"/>
</dbReference>
<dbReference type="Proteomes" id="UP000269493">
    <property type="component" value="Unassembled WGS sequence"/>
</dbReference>
<dbReference type="RefSeq" id="WP_022601021.1">
    <property type="nucleotide sequence ID" value="NZ_KI440791.1"/>
</dbReference>
<accession>A0A495VSF0</accession>
<name>A0A495VSF0_9BACT</name>
<keyword evidence="1" id="KW-0732">Signal</keyword>
<feature type="chain" id="PRO_5019823305" description="Long-subunit fatty acid transport protein" evidence="1">
    <location>
        <begin position="24"/>
        <end position="415"/>
    </location>
</feature>
<comment type="caution">
    <text evidence="2">The sequence shown here is derived from an EMBL/GenBank/DDBJ whole genome shotgun (WGS) entry which is preliminary data.</text>
</comment>
<feature type="signal peptide" evidence="1">
    <location>
        <begin position="1"/>
        <end position="23"/>
    </location>
</feature>
<dbReference type="AlphaFoldDB" id="A0A495VSF0"/>
<keyword evidence="3" id="KW-1185">Reference proteome</keyword>
<reference evidence="2 3" key="1">
    <citation type="submission" date="2018-10" db="EMBL/GenBank/DDBJ databases">
        <title>Genomic Encyclopedia of Archaeal and Bacterial Type Strains, Phase II (KMG-II): from individual species to whole genera.</title>
        <authorList>
            <person name="Goeker M."/>
        </authorList>
    </citation>
    <scope>NUCLEOTIDE SEQUENCE [LARGE SCALE GENOMIC DNA]</scope>
    <source>
        <strain evidence="2 3">NSB1</strain>
    </source>
</reference>
<dbReference type="OrthoDB" id="1491239at2"/>
<protein>
    <recommendedName>
        <fullName evidence="4">Long-subunit fatty acid transport protein</fullName>
    </recommendedName>
</protein>
<organism evidence="2 3">
    <name type="scientific">Coprobacter fastidiosus NSB1 = JCM 33896</name>
    <dbReference type="NCBI Taxonomy" id="1349822"/>
    <lineage>
        <taxon>Bacteria</taxon>
        <taxon>Pseudomonadati</taxon>
        <taxon>Bacteroidota</taxon>
        <taxon>Bacteroidia</taxon>
        <taxon>Bacteroidales</taxon>
        <taxon>Barnesiellaceae</taxon>
        <taxon>Coprobacter</taxon>
    </lineage>
</organism>
<dbReference type="GeneID" id="92929753"/>
<gene>
    <name evidence="2" type="ORF">BC742_2119</name>
</gene>